<feature type="compositionally biased region" description="Polar residues" evidence="1">
    <location>
        <begin position="139"/>
        <end position="149"/>
    </location>
</feature>
<reference evidence="3" key="1">
    <citation type="journal article" date="2013" name="Genome Biol.">
        <title>Draft genome of the mountain pine beetle, Dendroctonus ponderosae Hopkins, a major forest pest.</title>
        <authorList>
            <person name="Keeling C.I."/>
            <person name="Yuen M.M."/>
            <person name="Liao N.Y."/>
            <person name="Docking T.R."/>
            <person name="Chan S.K."/>
            <person name="Taylor G.A."/>
            <person name="Palmquist D.L."/>
            <person name="Jackman S.D."/>
            <person name="Nguyen A."/>
            <person name="Li M."/>
            <person name="Henderson H."/>
            <person name="Janes J.K."/>
            <person name="Zhao Y."/>
            <person name="Pandoh P."/>
            <person name="Moore R."/>
            <person name="Sperling F.A."/>
            <person name="Huber D.P."/>
            <person name="Birol I."/>
            <person name="Jones S.J."/>
            <person name="Bohlmann J."/>
        </authorList>
    </citation>
    <scope>NUCLEOTIDE SEQUENCE</scope>
</reference>
<protein>
    <recommendedName>
        <fullName evidence="4">BESS domain-containing protein</fullName>
    </recommendedName>
</protein>
<dbReference type="KEGG" id="dpa:109534640"/>
<name>A0AAR5P496_DENPD</name>
<feature type="compositionally biased region" description="Polar residues" evidence="1">
    <location>
        <begin position="223"/>
        <end position="246"/>
    </location>
</feature>
<evidence type="ECO:0000256" key="1">
    <source>
        <dbReference type="SAM" id="MobiDB-lite"/>
    </source>
</evidence>
<dbReference type="EnsemblMetazoa" id="XM_019900380.1">
    <property type="protein sequence ID" value="XP_019755939.1"/>
    <property type="gene ID" value="LOC109534640"/>
</dbReference>
<feature type="compositionally biased region" description="Acidic residues" evidence="1">
    <location>
        <begin position="390"/>
        <end position="401"/>
    </location>
</feature>
<proteinExistence type="predicted"/>
<dbReference type="AlphaFoldDB" id="A0AAR5P496"/>
<sequence length="420" mass="47214">MSTHESHMLTPQKPKLSPLELRNTDLVSRLLAATPPYMYNMQLLPNTYFFSEMLRSLVQAKNEQRASVSNGFSGNNMFYGQPHRRSRKRTWNSVGRETYTHSNHTLEDKVIEKPKEKADNGESWMLKSMRRNEDNALELTTNGSCASNQKLDERALQKSPKSEDLLQTFPQPQQESSSSLILPPPPPIWYPPIYPTAPYGIDPLHFFIDLRVSGHIYDRQNNSKEGGAISSQEGGNSTIVSQPETNNAKKDVKPEEISGNMFSPKRHCSAFSVPNANRTQTKFDVKSMGFDKSSNKTSTHYIMANVTDIYKNLGTKRDQFNYGVAPRSANINDFVPAEVDTEEQKNHVDVSDESEPEKQKKVKDLRALIGLELVVDYMAHKKGLVKSDESSDVSEEGEVSSEVESCGSPQLEVVAVHDEV</sequence>
<evidence type="ECO:0008006" key="4">
    <source>
        <dbReference type="Google" id="ProtNLM"/>
    </source>
</evidence>
<evidence type="ECO:0000313" key="3">
    <source>
        <dbReference type="Proteomes" id="UP000019118"/>
    </source>
</evidence>
<keyword evidence="3" id="KW-1185">Reference proteome</keyword>
<feature type="region of interest" description="Disordered" evidence="1">
    <location>
        <begin position="139"/>
        <end position="161"/>
    </location>
</feature>
<dbReference type="GeneID" id="109534640"/>
<feature type="region of interest" description="Disordered" evidence="1">
    <location>
        <begin position="385"/>
        <end position="411"/>
    </location>
</feature>
<feature type="region of interest" description="Disordered" evidence="1">
    <location>
        <begin position="223"/>
        <end position="263"/>
    </location>
</feature>
<organism evidence="2 3">
    <name type="scientific">Dendroctonus ponderosae</name>
    <name type="common">Mountain pine beetle</name>
    <dbReference type="NCBI Taxonomy" id="77166"/>
    <lineage>
        <taxon>Eukaryota</taxon>
        <taxon>Metazoa</taxon>
        <taxon>Ecdysozoa</taxon>
        <taxon>Arthropoda</taxon>
        <taxon>Hexapoda</taxon>
        <taxon>Insecta</taxon>
        <taxon>Pterygota</taxon>
        <taxon>Neoptera</taxon>
        <taxon>Endopterygota</taxon>
        <taxon>Coleoptera</taxon>
        <taxon>Polyphaga</taxon>
        <taxon>Cucujiformia</taxon>
        <taxon>Curculionidae</taxon>
        <taxon>Scolytinae</taxon>
        <taxon>Dendroctonus</taxon>
    </lineage>
</organism>
<accession>A0AAR5P496</accession>
<evidence type="ECO:0000313" key="2">
    <source>
        <dbReference type="EnsemblMetazoa" id="XP_019755939.1"/>
    </source>
</evidence>
<feature type="compositionally biased region" description="Basic and acidic residues" evidence="1">
    <location>
        <begin position="247"/>
        <end position="256"/>
    </location>
</feature>
<dbReference type="Proteomes" id="UP000019118">
    <property type="component" value="Unassembled WGS sequence"/>
</dbReference>
<feature type="compositionally biased region" description="Basic and acidic residues" evidence="1">
    <location>
        <begin position="150"/>
        <end position="161"/>
    </location>
</feature>
<reference evidence="2" key="2">
    <citation type="submission" date="2024-08" db="UniProtKB">
        <authorList>
            <consortium name="EnsemblMetazoa"/>
        </authorList>
    </citation>
    <scope>IDENTIFICATION</scope>
</reference>